<evidence type="ECO:0008006" key="10">
    <source>
        <dbReference type="Google" id="ProtNLM"/>
    </source>
</evidence>
<dbReference type="InterPro" id="IPR000425">
    <property type="entry name" value="MIP"/>
</dbReference>
<comment type="caution">
    <text evidence="8">The sequence shown here is derived from an EMBL/GenBank/DDBJ whole genome shotgun (WGS) entry which is preliminary data.</text>
</comment>
<keyword evidence="4 7" id="KW-1133">Transmembrane helix</keyword>
<evidence type="ECO:0000256" key="7">
    <source>
        <dbReference type="SAM" id="Phobius"/>
    </source>
</evidence>
<protein>
    <recommendedName>
        <fullName evidence="10">Aquaporin NIP7-1</fullName>
    </recommendedName>
</protein>
<dbReference type="InterPro" id="IPR034294">
    <property type="entry name" value="Aquaporin_transptr"/>
</dbReference>
<sequence length="330" mass="35552">MKNSFHEEKVEESLSQPPSFSVSNRVFASFLSEDDQPEALVAANGQEMGPNNITVTNQHNINNNPTLANGDGYSKQFRSWIQSRMQNLNPVRMVLAEMLGTFILMFSVCGIVATTQMTGGGEVGLLEYAVTAGLSIIVIIFSVGPISGAHVNPSITFAFALLGDFPWVRVPFYIVAQIVGSIVAAFVGKSVYGIQAHQVITRPQLHGRKKAFWVEFFTTFIVMFLSASMSRKAHKVGQISGLVIGVAISLAVLISGPISGGSLNPARSIGPAIVAWKFEHLWLYVVAPTAGAAGAVLLFLLLKIRCTAVTHPLPPKQCQNDSAIIDRQAI</sequence>
<dbReference type="AlphaFoldDB" id="A0AA42B386"/>
<keyword evidence="3 6" id="KW-0812">Transmembrane</keyword>
<dbReference type="GO" id="GO:0016020">
    <property type="term" value="C:membrane"/>
    <property type="evidence" value="ECO:0007669"/>
    <property type="project" value="UniProtKB-SubCell"/>
</dbReference>
<gene>
    <name evidence="8" type="ORF">MKW94_018038</name>
</gene>
<feature type="transmembrane region" description="Helical" evidence="7">
    <location>
        <begin position="94"/>
        <end position="113"/>
    </location>
</feature>
<reference evidence="8" key="1">
    <citation type="submission" date="2022-03" db="EMBL/GenBank/DDBJ databases">
        <title>A functionally conserved STORR gene fusion in Papaver species that diverged 16.8 million years ago.</title>
        <authorList>
            <person name="Catania T."/>
        </authorList>
    </citation>
    <scope>NUCLEOTIDE SEQUENCE</scope>
    <source>
        <strain evidence="8">S-191538</strain>
    </source>
</reference>
<comment type="subcellular location">
    <subcellularLocation>
        <location evidence="1">Membrane</location>
        <topology evidence="1">Multi-pass membrane protein</topology>
    </subcellularLocation>
</comment>
<dbReference type="PANTHER" id="PTHR45724">
    <property type="entry name" value="AQUAPORIN NIP2-1"/>
    <property type="match status" value="1"/>
</dbReference>
<comment type="similarity">
    <text evidence="6">Belongs to the MIP/aquaporin (TC 1.A.8) family.</text>
</comment>
<evidence type="ECO:0000256" key="5">
    <source>
        <dbReference type="ARBA" id="ARBA00023136"/>
    </source>
</evidence>
<evidence type="ECO:0000256" key="4">
    <source>
        <dbReference type="ARBA" id="ARBA00022989"/>
    </source>
</evidence>
<dbReference type="PRINTS" id="PR00783">
    <property type="entry name" value="MINTRINSICP"/>
</dbReference>
<dbReference type="Proteomes" id="UP001177140">
    <property type="component" value="Unassembled WGS sequence"/>
</dbReference>
<evidence type="ECO:0000256" key="3">
    <source>
        <dbReference type="ARBA" id="ARBA00022692"/>
    </source>
</evidence>
<dbReference type="SUPFAM" id="SSF81338">
    <property type="entry name" value="Aquaporin-like"/>
    <property type="match status" value="1"/>
</dbReference>
<feature type="transmembrane region" description="Helical" evidence="7">
    <location>
        <begin position="170"/>
        <end position="192"/>
    </location>
</feature>
<dbReference type="EMBL" id="JAJJMA010320333">
    <property type="protein sequence ID" value="MCL7049798.1"/>
    <property type="molecule type" value="Genomic_DNA"/>
</dbReference>
<dbReference type="PROSITE" id="PS00221">
    <property type="entry name" value="MIP"/>
    <property type="match status" value="1"/>
</dbReference>
<dbReference type="Gene3D" id="1.20.1080.10">
    <property type="entry name" value="Glycerol uptake facilitator protein"/>
    <property type="match status" value="1"/>
</dbReference>
<organism evidence="8 9">
    <name type="scientific">Papaver nudicaule</name>
    <name type="common">Iceland poppy</name>
    <dbReference type="NCBI Taxonomy" id="74823"/>
    <lineage>
        <taxon>Eukaryota</taxon>
        <taxon>Viridiplantae</taxon>
        <taxon>Streptophyta</taxon>
        <taxon>Embryophyta</taxon>
        <taxon>Tracheophyta</taxon>
        <taxon>Spermatophyta</taxon>
        <taxon>Magnoliopsida</taxon>
        <taxon>Ranunculales</taxon>
        <taxon>Papaveraceae</taxon>
        <taxon>Papaveroideae</taxon>
        <taxon>Papaver</taxon>
    </lineage>
</organism>
<proteinExistence type="inferred from homology"/>
<feature type="transmembrane region" description="Helical" evidence="7">
    <location>
        <begin position="281"/>
        <end position="302"/>
    </location>
</feature>
<keyword evidence="5 7" id="KW-0472">Membrane</keyword>
<dbReference type="Pfam" id="PF00230">
    <property type="entry name" value="MIP"/>
    <property type="match status" value="1"/>
</dbReference>
<dbReference type="InterPro" id="IPR022357">
    <property type="entry name" value="MIP_CS"/>
</dbReference>
<feature type="transmembrane region" description="Helical" evidence="7">
    <location>
        <begin position="125"/>
        <end position="149"/>
    </location>
</feature>
<evidence type="ECO:0000313" key="8">
    <source>
        <dbReference type="EMBL" id="MCL7049798.1"/>
    </source>
</evidence>
<dbReference type="InterPro" id="IPR023271">
    <property type="entry name" value="Aquaporin-like"/>
</dbReference>
<feature type="transmembrane region" description="Helical" evidence="7">
    <location>
        <begin position="212"/>
        <end position="229"/>
    </location>
</feature>
<accession>A0AA42B386</accession>
<feature type="transmembrane region" description="Helical" evidence="7">
    <location>
        <begin position="241"/>
        <end position="261"/>
    </location>
</feature>
<evidence type="ECO:0000313" key="9">
    <source>
        <dbReference type="Proteomes" id="UP001177140"/>
    </source>
</evidence>
<keyword evidence="2 6" id="KW-0813">Transport</keyword>
<evidence type="ECO:0000256" key="2">
    <source>
        <dbReference type="ARBA" id="ARBA00022448"/>
    </source>
</evidence>
<keyword evidence="9" id="KW-1185">Reference proteome</keyword>
<evidence type="ECO:0000256" key="6">
    <source>
        <dbReference type="RuleBase" id="RU000477"/>
    </source>
</evidence>
<evidence type="ECO:0000256" key="1">
    <source>
        <dbReference type="ARBA" id="ARBA00004141"/>
    </source>
</evidence>
<dbReference type="PANTHER" id="PTHR45724:SF26">
    <property type="entry name" value="AQUAPORIN NIP7-1-RELATED"/>
    <property type="match status" value="1"/>
</dbReference>
<name>A0AA42B386_PAPNU</name>
<dbReference type="GO" id="GO:0015267">
    <property type="term" value="F:channel activity"/>
    <property type="evidence" value="ECO:0007669"/>
    <property type="project" value="InterPro"/>
</dbReference>